<gene>
    <name evidence="2" type="ORF">U9M48_030251</name>
</gene>
<dbReference type="EMBL" id="CP144751">
    <property type="protein sequence ID" value="WVZ83070.1"/>
    <property type="molecule type" value="Genomic_DNA"/>
</dbReference>
<dbReference type="AlphaFoldDB" id="A0AAQ3U001"/>
<sequence length="125" mass="13752">MSTLPISFSSSSPGRKKRKRRQQQVVGRNQETVIQLRFASAGERGDGWKERLPALLCPTASTFLYCQLLLPSPPFGAAASSPVISPTTSIDTSAWCSGYLLLLPVAAYLGRGWTLRPERAYEHEL</sequence>
<dbReference type="Proteomes" id="UP001341281">
    <property type="component" value="Chromosome 07"/>
</dbReference>
<reference evidence="2 3" key="1">
    <citation type="submission" date="2024-02" db="EMBL/GenBank/DDBJ databases">
        <title>High-quality chromosome-scale genome assembly of Pensacola bahiagrass (Paspalum notatum Flugge var. saurae).</title>
        <authorList>
            <person name="Vega J.M."/>
            <person name="Podio M."/>
            <person name="Orjuela J."/>
            <person name="Siena L.A."/>
            <person name="Pessino S.C."/>
            <person name="Combes M.C."/>
            <person name="Mariac C."/>
            <person name="Albertini E."/>
            <person name="Pupilli F."/>
            <person name="Ortiz J.P.A."/>
            <person name="Leblanc O."/>
        </authorList>
    </citation>
    <scope>NUCLEOTIDE SEQUENCE [LARGE SCALE GENOMIC DNA]</scope>
    <source>
        <strain evidence="2">R1</strain>
        <tissue evidence="2">Leaf</tissue>
    </source>
</reference>
<feature type="region of interest" description="Disordered" evidence="1">
    <location>
        <begin position="1"/>
        <end position="28"/>
    </location>
</feature>
<organism evidence="2 3">
    <name type="scientific">Paspalum notatum var. saurae</name>
    <dbReference type="NCBI Taxonomy" id="547442"/>
    <lineage>
        <taxon>Eukaryota</taxon>
        <taxon>Viridiplantae</taxon>
        <taxon>Streptophyta</taxon>
        <taxon>Embryophyta</taxon>
        <taxon>Tracheophyta</taxon>
        <taxon>Spermatophyta</taxon>
        <taxon>Magnoliopsida</taxon>
        <taxon>Liliopsida</taxon>
        <taxon>Poales</taxon>
        <taxon>Poaceae</taxon>
        <taxon>PACMAD clade</taxon>
        <taxon>Panicoideae</taxon>
        <taxon>Andropogonodae</taxon>
        <taxon>Paspaleae</taxon>
        <taxon>Paspalinae</taxon>
        <taxon>Paspalum</taxon>
    </lineage>
</organism>
<evidence type="ECO:0000313" key="3">
    <source>
        <dbReference type="Proteomes" id="UP001341281"/>
    </source>
</evidence>
<proteinExistence type="predicted"/>
<accession>A0AAQ3U001</accession>
<protein>
    <submittedName>
        <fullName evidence="2">Uncharacterized protein</fullName>
    </submittedName>
</protein>
<keyword evidence="3" id="KW-1185">Reference proteome</keyword>
<evidence type="ECO:0000313" key="2">
    <source>
        <dbReference type="EMBL" id="WVZ83070.1"/>
    </source>
</evidence>
<name>A0AAQ3U001_PASNO</name>
<evidence type="ECO:0000256" key="1">
    <source>
        <dbReference type="SAM" id="MobiDB-lite"/>
    </source>
</evidence>